<dbReference type="InterPro" id="IPR018060">
    <property type="entry name" value="HTH_AraC"/>
</dbReference>
<dbReference type="SMART" id="SM00342">
    <property type="entry name" value="HTH_ARAC"/>
    <property type="match status" value="1"/>
</dbReference>
<sequence length="308" mass="35572">MNSGIETLSDFYRGRRHIIFPLSTEGVEEGRSHFNIFPRKHCGFRTPYNRRDFYKLTLILGQGEIVYQDQTILIDKPALFMPCPSVPYLWTCLSDDQTGYCSLFNQQFFKGYQDYEIIRTASLFGEDSNPVLFLDTEQVVLISSYFEQMMEAAVSSYVYKNDIIRHLLGLLMHTVLSRVEGKQTDTVNQSSAPELAVRFHELLKRQFPLDSPANPLMMKSPSDFARELNVHVNHLNYVIRNAFGKTTSAVIRDHILDEAKALLLNTQWDISQVGYCLGFEEPAHFNNFFKKNTSVTPLRYRKRIVANI</sequence>
<evidence type="ECO:0000313" key="5">
    <source>
        <dbReference type="EMBL" id="PWG80566.1"/>
    </source>
</evidence>
<evidence type="ECO:0000313" key="6">
    <source>
        <dbReference type="Proteomes" id="UP000245647"/>
    </source>
</evidence>
<keyword evidence="1" id="KW-0805">Transcription regulation</keyword>
<dbReference type="PROSITE" id="PS01124">
    <property type="entry name" value="HTH_ARAC_FAMILY_2"/>
    <property type="match status" value="1"/>
</dbReference>
<dbReference type="EMBL" id="QEAS01000008">
    <property type="protein sequence ID" value="PWG80566.1"/>
    <property type="molecule type" value="Genomic_DNA"/>
</dbReference>
<dbReference type="PANTHER" id="PTHR43280">
    <property type="entry name" value="ARAC-FAMILY TRANSCRIPTIONAL REGULATOR"/>
    <property type="match status" value="1"/>
</dbReference>
<dbReference type="SUPFAM" id="SSF51215">
    <property type="entry name" value="Regulatory protein AraC"/>
    <property type="match status" value="1"/>
</dbReference>
<dbReference type="GO" id="GO:0043565">
    <property type="term" value="F:sequence-specific DNA binding"/>
    <property type="evidence" value="ECO:0007669"/>
    <property type="project" value="InterPro"/>
</dbReference>
<keyword evidence="6" id="KW-1185">Reference proteome</keyword>
<organism evidence="5 6">
    <name type="scientific">Pararcticibacter amylolyticus</name>
    <dbReference type="NCBI Taxonomy" id="2173175"/>
    <lineage>
        <taxon>Bacteria</taxon>
        <taxon>Pseudomonadati</taxon>
        <taxon>Bacteroidota</taxon>
        <taxon>Sphingobacteriia</taxon>
        <taxon>Sphingobacteriales</taxon>
        <taxon>Sphingobacteriaceae</taxon>
        <taxon>Pararcticibacter</taxon>
    </lineage>
</organism>
<dbReference type="InterPro" id="IPR037923">
    <property type="entry name" value="HTH-like"/>
</dbReference>
<dbReference type="AlphaFoldDB" id="A0A2U2PGP1"/>
<protein>
    <submittedName>
        <fullName evidence="5">AraC family transcriptional regulator</fullName>
    </submittedName>
</protein>
<dbReference type="OrthoDB" id="629929at2"/>
<dbReference type="InterPro" id="IPR009057">
    <property type="entry name" value="Homeodomain-like_sf"/>
</dbReference>
<reference evidence="5 6" key="1">
    <citation type="submission" date="2018-04" db="EMBL/GenBank/DDBJ databases">
        <title>Pedobacter chongqingensis sp. nov., isolated from a rottenly hemp rope.</title>
        <authorList>
            <person name="Cai Y."/>
        </authorList>
    </citation>
    <scope>NUCLEOTIDE SEQUENCE [LARGE SCALE GENOMIC DNA]</scope>
    <source>
        <strain evidence="5 6">FJ4-8</strain>
    </source>
</reference>
<feature type="domain" description="HTH araC/xylS-type" evidence="4">
    <location>
        <begin position="222"/>
        <end position="303"/>
    </location>
</feature>
<keyword evidence="2" id="KW-0238">DNA-binding</keyword>
<gene>
    <name evidence="5" type="ORF">DDR33_11065</name>
</gene>
<dbReference type="PANTHER" id="PTHR43280:SF32">
    <property type="entry name" value="TRANSCRIPTIONAL REGULATORY PROTEIN"/>
    <property type="match status" value="1"/>
</dbReference>
<evidence type="ECO:0000256" key="3">
    <source>
        <dbReference type="ARBA" id="ARBA00023163"/>
    </source>
</evidence>
<comment type="caution">
    <text evidence="5">The sequence shown here is derived from an EMBL/GenBank/DDBJ whole genome shotgun (WGS) entry which is preliminary data.</text>
</comment>
<evidence type="ECO:0000256" key="2">
    <source>
        <dbReference type="ARBA" id="ARBA00023125"/>
    </source>
</evidence>
<proteinExistence type="predicted"/>
<keyword evidence="3" id="KW-0804">Transcription</keyword>
<dbReference type="Gene3D" id="1.10.10.60">
    <property type="entry name" value="Homeodomain-like"/>
    <property type="match status" value="1"/>
</dbReference>
<evidence type="ECO:0000259" key="4">
    <source>
        <dbReference type="PROSITE" id="PS01124"/>
    </source>
</evidence>
<accession>A0A2U2PGP1</accession>
<evidence type="ECO:0000256" key="1">
    <source>
        <dbReference type="ARBA" id="ARBA00023015"/>
    </source>
</evidence>
<dbReference type="Pfam" id="PF12833">
    <property type="entry name" value="HTH_18"/>
    <property type="match status" value="1"/>
</dbReference>
<dbReference type="GO" id="GO:0003700">
    <property type="term" value="F:DNA-binding transcription factor activity"/>
    <property type="evidence" value="ECO:0007669"/>
    <property type="project" value="InterPro"/>
</dbReference>
<dbReference type="Proteomes" id="UP000245647">
    <property type="component" value="Unassembled WGS sequence"/>
</dbReference>
<name>A0A2U2PGP1_9SPHI</name>
<dbReference type="SUPFAM" id="SSF46689">
    <property type="entry name" value="Homeodomain-like"/>
    <property type="match status" value="1"/>
</dbReference>